<dbReference type="Proteomes" id="UP000324513">
    <property type="component" value="Unassembled WGS sequence"/>
</dbReference>
<evidence type="ECO:0000313" key="2">
    <source>
        <dbReference type="Proteomes" id="UP000324513"/>
    </source>
</evidence>
<comment type="caution">
    <text evidence="1">The sequence shown here is derived from an EMBL/GenBank/DDBJ whole genome shotgun (WGS) entry which is preliminary data.</text>
</comment>
<gene>
    <name evidence="1" type="ORF">LX74_00696</name>
</gene>
<evidence type="ECO:0000313" key="1">
    <source>
        <dbReference type="EMBL" id="TYO93615.1"/>
    </source>
</evidence>
<evidence type="ECO:0008006" key="3">
    <source>
        <dbReference type="Google" id="ProtNLM"/>
    </source>
</evidence>
<proteinExistence type="predicted"/>
<dbReference type="EMBL" id="VNHK01000002">
    <property type="protein sequence ID" value="TYO93615.1"/>
    <property type="molecule type" value="Genomic_DNA"/>
</dbReference>
<accession>A0ABY3NJZ7</accession>
<sequence>MKNLKNMKRNPLTRTELKNISGGGTQTTCADVNSTCRSSAGSCNFSANYSSYAQCFSNYTKVHGNFGYGPLSCWEEICPY</sequence>
<organism evidence="1 2">
    <name type="scientific">Elizabethkingia miricola</name>
    <name type="common">Chryseobacterium miricola</name>
    <dbReference type="NCBI Taxonomy" id="172045"/>
    <lineage>
        <taxon>Bacteria</taxon>
        <taxon>Pseudomonadati</taxon>
        <taxon>Bacteroidota</taxon>
        <taxon>Flavobacteriia</taxon>
        <taxon>Flavobacteriales</taxon>
        <taxon>Weeksellaceae</taxon>
        <taxon>Elizabethkingia</taxon>
    </lineage>
</organism>
<reference evidence="1 2" key="1">
    <citation type="submission" date="2019-07" db="EMBL/GenBank/DDBJ databases">
        <title>Genomic Encyclopedia of Archaeal and Bacterial Type Strains, Phase II (KMG-II): from individual species to whole genera.</title>
        <authorList>
            <person name="Goeker M."/>
        </authorList>
    </citation>
    <scope>NUCLEOTIDE SEQUENCE [LARGE SCALE GENOMIC DNA]</scope>
    <source>
        <strain evidence="1 2">DSM 14571</strain>
    </source>
</reference>
<keyword evidence="2" id="KW-1185">Reference proteome</keyword>
<name>A0ABY3NJZ7_ELIMR</name>
<protein>
    <recommendedName>
        <fullName evidence="3">Bacteriocin</fullName>
    </recommendedName>
</protein>
<dbReference type="RefSeq" id="WP_233174410.1">
    <property type="nucleotide sequence ID" value="NZ_CP090369.1"/>
</dbReference>